<dbReference type="EMBL" id="LNQE01001425">
    <property type="protein sequence ID" value="KUG17674.1"/>
    <property type="molecule type" value="Genomic_DNA"/>
</dbReference>
<organism evidence="1">
    <name type="scientific">hydrocarbon metagenome</name>
    <dbReference type="NCBI Taxonomy" id="938273"/>
    <lineage>
        <taxon>unclassified sequences</taxon>
        <taxon>metagenomes</taxon>
        <taxon>ecological metagenomes</taxon>
    </lineage>
</organism>
<dbReference type="Pfam" id="PF02593">
    <property type="entry name" value="DUF166"/>
    <property type="match status" value="1"/>
</dbReference>
<sequence>MHASIFSGKDINTLADPFCMLVGVIKRGKYGERLLETIKDHTDFEVVSVDVPEILPGFIEDPEEFVRELNLDPQIFQADLLILYTFHPDLTPEIVRLAGKEGVKAVIIPGGIGRAGSITELEKIAEEHNIHIEVDEICCTLEECGVPAIDQFAKKLGKPELEVQTKDGKISGVRVLRGSPCGATWHAATDIVGKTVAEAPSLTGLFCQQYPCRAVRGGPGGIHTSGDLHKDAMERALGKVTRLVLPEQSKPIKIEPGKKGKKLEG</sequence>
<protein>
    <recommendedName>
        <fullName evidence="2">Thymidylate synthase</fullName>
    </recommendedName>
</protein>
<accession>A0A0W8FA19</accession>
<comment type="caution">
    <text evidence="1">The sequence shown here is derived from an EMBL/GenBank/DDBJ whole genome shotgun (WGS) entry which is preliminary data.</text>
</comment>
<gene>
    <name evidence="1" type="ORF">ASZ90_012599</name>
</gene>
<reference evidence="1" key="1">
    <citation type="journal article" date="2015" name="Proc. Natl. Acad. Sci. U.S.A.">
        <title>Networks of energetic and metabolic interactions define dynamics in microbial communities.</title>
        <authorList>
            <person name="Embree M."/>
            <person name="Liu J.K."/>
            <person name="Al-Bassam M.M."/>
            <person name="Zengler K."/>
        </authorList>
    </citation>
    <scope>NUCLEOTIDE SEQUENCE</scope>
</reference>
<evidence type="ECO:0008006" key="2">
    <source>
        <dbReference type="Google" id="ProtNLM"/>
    </source>
</evidence>
<dbReference type="InterPro" id="IPR003745">
    <property type="entry name" value="DUF166"/>
</dbReference>
<proteinExistence type="predicted"/>
<name>A0A0W8FA19_9ZZZZ</name>
<dbReference type="AlphaFoldDB" id="A0A0W8FA19"/>
<evidence type="ECO:0000313" key="1">
    <source>
        <dbReference type="EMBL" id="KUG17674.1"/>
    </source>
</evidence>